<sequence length="230" mass="25357">MVNGQWSMVNGQWSMVNGQWSMVNGQWSMVNGQWSMVNGQWSMVNGQWSMVNGQSWNSLPVVIAGKADGLEVLFPQGRSEMVANTYRGNELQDEFNKKVAQQVFSVLQRAVGSSEPLPRVLEIGADTCATTRAVIKEMERSNSIAELCISDISLTLVKDAEKQFAAQYPFTSFEVLDIENSDDETITGNGTFDVIYASNVLHATSSIRPVINNIVKLLRPGGVLIIGNNY</sequence>
<dbReference type="GO" id="GO:0032259">
    <property type="term" value="P:methylation"/>
    <property type="evidence" value="ECO:0007669"/>
    <property type="project" value="UniProtKB-KW"/>
</dbReference>
<dbReference type="Pfam" id="PF08242">
    <property type="entry name" value="Methyltransf_12"/>
    <property type="match status" value="1"/>
</dbReference>
<evidence type="ECO:0000259" key="1">
    <source>
        <dbReference type="Pfam" id="PF08242"/>
    </source>
</evidence>
<proteinExistence type="predicted"/>
<dbReference type="SUPFAM" id="SSF69360">
    <property type="entry name" value="Cell wall binding repeat"/>
    <property type="match status" value="1"/>
</dbReference>
<dbReference type="Proteomes" id="UP001186452">
    <property type="component" value="Unassembled WGS sequence"/>
</dbReference>
<protein>
    <submittedName>
        <fullName evidence="2">Methyltransferase</fullName>
    </submittedName>
</protein>
<dbReference type="Gene3D" id="3.40.50.150">
    <property type="entry name" value="Vaccinia Virus protein VP39"/>
    <property type="match status" value="1"/>
</dbReference>
<dbReference type="GO" id="GO:0008168">
    <property type="term" value="F:methyltransferase activity"/>
    <property type="evidence" value="ECO:0007669"/>
    <property type="project" value="UniProtKB-KW"/>
</dbReference>
<dbReference type="CDD" id="cd02440">
    <property type="entry name" value="AdoMet_MTases"/>
    <property type="match status" value="1"/>
</dbReference>
<dbReference type="SUPFAM" id="SSF53335">
    <property type="entry name" value="S-adenosyl-L-methionine-dependent methyltransferases"/>
    <property type="match status" value="1"/>
</dbReference>
<dbReference type="RefSeq" id="WP_317525221.1">
    <property type="nucleotide sequence ID" value="NZ_JAWJZI010000030.1"/>
</dbReference>
<evidence type="ECO:0000313" key="2">
    <source>
        <dbReference type="EMBL" id="MDV5172423.1"/>
    </source>
</evidence>
<name>A0ABU3ZR43_9GAMM</name>
<dbReference type="InterPro" id="IPR011049">
    <property type="entry name" value="Serralysin-like_metalloprot_C"/>
</dbReference>
<accession>A0ABU3ZR43</accession>
<organism evidence="2 3">
    <name type="scientific">Photobacterium rosenbergii</name>
    <dbReference type="NCBI Taxonomy" id="294936"/>
    <lineage>
        <taxon>Bacteria</taxon>
        <taxon>Pseudomonadati</taxon>
        <taxon>Pseudomonadota</taxon>
        <taxon>Gammaproteobacteria</taxon>
        <taxon>Vibrionales</taxon>
        <taxon>Vibrionaceae</taxon>
        <taxon>Photobacterium</taxon>
    </lineage>
</organism>
<dbReference type="InterPro" id="IPR029063">
    <property type="entry name" value="SAM-dependent_MTases_sf"/>
</dbReference>
<reference evidence="2 3" key="1">
    <citation type="submission" date="2023-10" db="EMBL/GenBank/DDBJ databases">
        <title>Marine bacteria isolated from horseshoe crab.</title>
        <authorList>
            <person name="Cheng T.H."/>
        </authorList>
    </citation>
    <scope>NUCLEOTIDE SEQUENCE [LARGE SCALE GENOMIC DNA]</scope>
    <source>
        <strain evidence="2 3">HSC6</strain>
    </source>
</reference>
<gene>
    <name evidence="2" type="ORF">R2X38_25810</name>
</gene>
<evidence type="ECO:0000313" key="3">
    <source>
        <dbReference type="Proteomes" id="UP001186452"/>
    </source>
</evidence>
<feature type="domain" description="Methyltransferase type 12" evidence="1">
    <location>
        <begin position="121"/>
        <end position="224"/>
    </location>
</feature>
<dbReference type="InterPro" id="IPR013217">
    <property type="entry name" value="Methyltransf_12"/>
</dbReference>
<dbReference type="Gene3D" id="2.150.10.10">
    <property type="entry name" value="Serralysin-like metalloprotease, C-terminal"/>
    <property type="match status" value="1"/>
</dbReference>
<keyword evidence="2" id="KW-0489">Methyltransferase</keyword>
<keyword evidence="2" id="KW-0808">Transferase</keyword>
<comment type="caution">
    <text evidence="2">The sequence shown here is derived from an EMBL/GenBank/DDBJ whole genome shotgun (WGS) entry which is preliminary data.</text>
</comment>
<dbReference type="EMBL" id="JAWJZI010000030">
    <property type="protein sequence ID" value="MDV5172423.1"/>
    <property type="molecule type" value="Genomic_DNA"/>
</dbReference>
<keyword evidence="3" id="KW-1185">Reference proteome</keyword>